<dbReference type="PANTHER" id="PTHR11614">
    <property type="entry name" value="PHOSPHOLIPASE-RELATED"/>
    <property type="match status" value="1"/>
</dbReference>
<reference evidence="2 3" key="1">
    <citation type="submission" date="2016-11" db="EMBL/GenBank/DDBJ databases">
        <title>The macronuclear genome of Stentor coeruleus: a giant cell with tiny introns.</title>
        <authorList>
            <person name="Slabodnick M."/>
            <person name="Ruby J.G."/>
            <person name="Reiff S.B."/>
            <person name="Swart E.C."/>
            <person name="Gosai S."/>
            <person name="Prabakaran S."/>
            <person name="Witkowska E."/>
            <person name="Larue G.E."/>
            <person name="Fisher S."/>
            <person name="Freeman R.M."/>
            <person name="Gunawardena J."/>
            <person name="Chu W."/>
            <person name="Stover N.A."/>
            <person name="Gregory B.D."/>
            <person name="Nowacki M."/>
            <person name="Derisi J."/>
            <person name="Roy S.W."/>
            <person name="Marshall W.F."/>
            <person name="Sood P."/>
        </authorList>
    </citation>
    <scope>NUCLEOTIDE SEQUENCE [LARGE SCALE GENOMIC DNA]</scope>
    <source>
        <strain evidence="2">WM001</strain>
    </source>
</reference>
<sequence length="296" mass="33467">MTDWKIKYFGHIESAEISYPEENWMELKSLGGYKLSTYRFHRPNPKAIICIFHGLNFASCDLTNVAQYFHSEGCDVIAFDYPGHGKSEGPRGNMDNLEGLATDCERFLIKALIGYPKNLPVFLLGESMGGALCVMVSMRRPELIKGIMLFAPALGVSPDFEPVLQKLVCCLNFCCGGTRLKSFDPVLFSRNPYFPSYFKENPEFYTGRLNVRTAAAMLNGLENLQLMAQNFCTPVIVFQGGMDKITSAQVAKEFIENCKSNDKEFLIYNDMFHCVAHEPEINEILIKCAEWIGRRI</sequence>
<evidence type="ECO:0000313" key="2">
    <source>
        <dbReference type="EMBL" id="OMJ92706.1"/>
    </source>
</evidence>
<dbReference type="InterPro" id="IPR051044">
    <property type="entry name" value="MAG_DAG_Lipase"/>
</dbReference>
<feature type="domain" description="Serine aminopeptidase S33" evidence="1">
    <location>
        <begin position="44"/>
        <end position="280"/>
    </location>
</feature>
<dbReference type="Gene3D" id="3.40.50.1820">
    <property type="entry name" value="alpha/beta hydrolase"/>
    <property type="match status" value="1"/>
</dbReference>
<organism evidence="2 3">
    <name type="scientific">Stentor coeruleus</name>
    <dbReference type="NCBI Taxonomy" id="5963"/>
    <lineage>
        <taxon>Eukaryota</taxon>
        <taxon>Sar</taxon>
        <taxon>Alveolata</taxon>
        <taxon>Ciliophora</taxon>
        <taxon>Postciliodesmatophora</taxon>
        <taxon>Heterotrichea</taxon>
        <taxon>Heterotrichida</taxon>
        <taxon>Stentoridae</taxon>
        <taxon>Stentor</taxon>
    </lineage>
</organism>
<accession>A0A1R2CUK4</accession>
<dbReference type="InterPro" id="IPR022742">
    <property type="entry name" value="Hydrolase_4"/>
</dbReference>
<protein>
    <recommendedName>
        <fullName evidence="1">Serine aminopeptidase S33 domain-containing protein</fullName>
    </recommendedName>
</protein>
<dbReference type="Proteomes" id="UP000187209">
    <property type="component" value="Unassembled WGS sequence"/>
</dbReference>
<keyword evidence="3" id="KW-1185">Reference proteome</keyword>
<dbReference type="EMBL" id="MPUH01000056">
    <property type="protein sequence ID" value="OMJ92706.1"/>
    <property type="molecule type" value="Genomic_DNA"/>
</dbReference>
<name>A0A1R2CUK4_9CILI</name>
<dbReference type="Pfam" id="PF12146">
    <property type="entry name" value="Hydrolase_4"/>
    <property type="match status" value="1"/>
</dbReference>
<dbReference type="PRINTS" id="PR00111">
    <property type="entry name" value="ABHYDROLASE"/>
</dbReference>
<comment type="caution">
    <text evidence="2">The sequence shown here is derived from an EMBL/GenBank/DDBJ whole genome shotgun (WGS) entry which is preliminary data.</text>
</comment>
<proteinExistence type="predicted"/>
<dbReference type="SUPFAM" id="SSF53474">
    <property type="entry name" value="alpha/beta-Hydrolases"/>
    <property type="match status" value="1"/>
</dbReference>
<dbReference type="InterPro" id="IPR029058">
    <property type="entry name" value="AB_hydrolase_fold"/>
</dbReference>
<evidence type="ECO:0000313" key="3">
    <source>
        <dbReference type="Proteomes" id="UP000187209"/>
    </source>
</evidence>
<dbReference type="AlphaFoldDB" id="A0A1R2CUK4"/>
<dbReference type="OrthoDB" id="407812at2759"/>
<evidence type="ECO:0000259" key="1">
    <source>
        <dbReference type="Pfam" id="PF12146"/>
    </source>
</evidence>
<gene>
    <name evidence="2" type="ORF">SteCoe_4448</name>
</gene>
<dbReference type="InterPro" id="IPR000073">
    <property type="entry name" value="AB_hydrolase_1"/>
</dbReference>